<dbReference type="Proteomes" id="UP001165960">
    <property type="component" value="Unassembled WGS sequence"/>
</dbReference>
<gene>
    <name evidence="1" type="ORF">DSO57_1038115</name>
</gene>
<evidence type="ECO:0000313" key="2">
    <source>
        <dbReference type="Proteomes" id="UP001165960"/>
    </source>
</evidence>
<proteinExistence type="predicted"/>
<name>A0ACC2U7U4_9FUNG</name>
<organism evidence="1 2">
    <name type="scientific">Entomophthora muscae</name>
    <dbReference type="NCBI Taxonomy" id="34485"/>
    <lineage>
        <taxon>Eukaryota</taxon>
        <taxon>Fungi</taxon>
        <taxon>Fungi incertae sedis</taxon>
        <taxon>Zoopagomycota</taxon>
        <taxon>Entomophthoromycotina</taxon>
        <taxon>Entomophthoromycetes</taxon>
        <taxon>Entomophthorales</taxon>
        <taxon>Entomophthoraceae</taxon>
        <taxon>Entomophthora</taxon>
    </lineage>
</organism>
<protein>
    <submittedName>
        <fullName evidence="1">Uncharacterized protein</fullName>
    </submittedName>
</protein>
<comment type="caution">
    <text evidence="1">The sequence shown here is derived from an EMBL/GenBank/DDBJ whole genome shotgun (WGS) entry which is preliminary data.</text>
</comment>
<evidence type="ECO:0000313" key="1">
    <source>
        <dbReference type="EMBL" id="KAJ9083095.1"/>
    </source>
</evidence>
<accession>A0ACC2U7U4</accession>
<keyword evidence="2" id="KW-1185">Reference proteome</keyword>
<reference evidence="1" key="1">
    <citation type="submission" date="2022-04" db="EMBL/GenBank/DDBJ databases">
        <title>Genome of the entomopathogenic fungus Entomophthora muscae.</title>
        <authorList>
            <person name="Elya C."/>
            <person name="Lovett B.R."/>
            <person name="Lee E."/>
            <person name="Macias A.M."/>
            <person name="Hajek A.E."/>
            <person name="De Bivort B.L."/>
            <person name="Kasson M.T."/>
            <person name="De Fine Licht H.H."/>
            <person name="Stajich J.E."/>
        </authorList>
    </citation>
    <scope>NUCLEOTIDE SEQUENCE</scope>
    <source>
        <strain evidence="1">Berkeley</strain>
    </source>
</reference>
<sequence length="177" mass="19864">MPQMGKLTLEVAHQAMPVLCLHFQTNTHAYPSDTEKVLGVATMLSGDTLDWFGKATTEDVKFCLDYSKFEAELMSTGNDQDTRYYVLNSMLEIQQANRPIQAYIDKFLKLKAHTQLEDELSAIILRKGVNSAMKDLLKHHLPTLSLKELLPLCKGLSLNQEGHNLYPAQAGRAMTPN</sequence>
<dbReference type="EMBL" id="QTSX02001163">
    <property type="protein sequence ID" value="KAJ9083095.1"/>
    <property type="molecule type" value="Genomic_DNA"/>
</dbReference>